<proteinExistence type="predicted"/>
<evidence type="ECO:0000313" key="1">
    <source>
        <dbReference type="EMBL" id="MCK8788119.1"/>
    </source>
</evidence>
<dbReference type="EMBL" id="JALPRX010000184">
    <property type="protein sequence ID" value="MCK8788119.1"/>
    <property type="molecule type" value="Genomic_DNA"/>
</dbReference>
<name>A0A9X1YC88_9PROT</name>
<keyword evidence="2" id="KW-1185">Reference proteome</keyword>
<organism evidence="1 2">
    <name type="scientific">Roseomonas acroporae</name>
    <dbReference type="NCBI Taxonomy" id="2937791"/>
    <lineage>
        <taxon>Bacteria</taxon>
        <taxon>Pseudomonadati</taxon>
        <taxon>Pseudomonadota</taxon>
        <taxon>Alphaproteobacteria</taxon>
        <taxon>Acetobacterales</taxon>
        <taxon>Roseomonadaceae</taxon>
        <taxon>Roseomonas</taxon>
    </lineage>
</organism>
<protein>
    <submittedName>
        <fullName evidence="1">Uncharacterized protein</fullName>
    </submittedName>
</protein>
<comment type="caution">
    <text evidence="1">The sequence shown here is derived from an EMBL/GenBank/DDBJ whole genome shotgun (WGS) entry which is preliminary data.</text>
</comment>
<sequence length="74" mass="8521">MAMKLEVGQEWVPAEGHHWTAGRRVTHLGVYRPDDFVTVQWRRIGSSHWSECSEAAFWRWVKKNDATARPAGEG</sequence>
<gene>
    <name evidence="1" type="ORF">M0638_27570</name>
</gene>
<dbReference type="RefSeq" id="WP_248670161.1">
    <property type="nucleotide sequence ID" value="NZ_JALPRX010000184.1"/>
</dbReference>
<reference evidence="1" key="1">
    <citation type="submission" date="2022-04" db="EMBL/GenBank/DDBJ databases">
        <title>Roseomonas acroporae sp. nov., isolated from coral Acropora digitifera.</title>
        <authorList>
            <person name="Sun H."/>
        </authorList>
    </citation>
    <scope>NUCLEOTIDE SEQUENCE</scope>
    <source>
        <strain evidence="1">NAR14</strain>
    </source>
</reference>
<evidence type="ECO:0000313" key="2">
    <source>
        <dbReference type="Proteomes" id="UP001139516"/>
    </source>
</evidence>
<dbReference type="Proteomes" id="UP001139516">
    <property type="component" value="Unassembled WGS sequence"/>
</dbReference>
<feature type="non-terminal residue" evidence="1">
    <location>
        <position position="74"/>
    </location>
</feature>
<accession>A0A9X1YC88</accession>
<dbReference type="AlphaFoldDB" id="A0A9X1YC88"/>